<sequence>MKAKAKSQYLWGLFLLGLCLLNYPLLSVYNIQEKWSGIPVLYFWVFFFWLLIIILTYWIIKKTDSSKNAQ</sequence>
<keyword evidence="1" id="KW-1133">Transmembrane helix</keyword>
<accession>K1L6E8</accession>
<feature type="transmembrane region" description="Helical" evidence="1">
    <location>
        <begin position="41"/>
        <end position="60"/>
    </location>
</feature>
<feature type="transmembrane region" description="Helical" evidence="1">
    <location>
        <begin position="9"/>
        <end position="29"/>
    </location>
</feature>
<keyword evidence="1" id="KW-0472">Membrane</keyword>
<dbReference type="EMBL" id="AMGM01000011">
    <property type="protein sequence ID" value="EKB50266.1"/>
    <property type="molecule type" value="Genomic_DNA"/>
</dbReference>
<protein>
    <recommendedName>
        <fullName evidence="4">DUF3311 domain-containing protein</fullName>
    </recommendedName>
</protein>
<evidence type="ECO:0000313" key="3">
    <source>
        <dbReference type="Proteomes" id="UP000004478"/>
    </source>
</evidence>
<evidence type="ECO:0000256" key="1">
    <source>
        <dbReference type="SAM" id="Phobius"/>
    </source>
</evidence>
<name>K1L6E8_CECL9</name>
<proteinExistence type="predicted"/>
<organism evidence="2 3">
    <name type="scientific">Cecembia lonarensis (strain CCUG 58316 / KCTC 22772 / LW9)</name>
    <dbReference type="NCBI Taxonomy" id="1225176"/>
    <lineage>
        <taxon>Bacteria</taxon>
        <taxon>Pseudomonadati</taxon>
        <taxon>Bacteroidota</taxon>
        <taxon>Cytophagia</taxon>
        <taxon>Cytophagales</taxon>
        <taxon>Cyclobacteriaceae</taxon>
        <taxon>Cecembia</taxon>
    </lineage>
</organism>
<reference evidence="2 3" key="1">
    <citation type="journal article" date="2012" name="J. Bacteriol.">
        <title>Draft Genome Sequence of Cecembia lonarensis Strain LW9T, Isolated from Lonar Lake, a Haloalkaline Lake in India.</title>
        <authorList>
            <person name="Shivaji S."/>
            <person name="Ara S."/>
            <person name="Singh A."/>
            <person name="Pinnaka A.K."/>
        </authorList>
    </citation>
    <scope>NUCLEOTIDE SEQUENCE [LARGE SCALE GENOMIC DNA]</scope>
    <source>
        <strain evidence="2 3">LW9</strain>
    </source>
</reference>
<gene>
    <name evidence="2" type="ORF">B879_01123</name>
</gene>
<dbReference type="Proteomes" id="UP000004478">
    <property type="component" value="Unassembled WGS sequence"/>
</dbReference>
<evidence type="ECO:0008006" key="4">
    <source>
        <dbReference type="Google" id="ProtNLM"/>
    </source>
</evidence>
<evidence type="ECO:0000313" key="2">
    <source>
        <dbReference type="EMBL" id="EKB50266.1"/>
    </source>
</evidence>
<dbReference type="AlphaFoldDB" id="K1L6E8"/>
<keyword evidence="1" id="KW-0812">Transmembrane</keyword>
<comment type="caution">
    <text evidence="2">The sequence shown here is derived from an EMBL/GenBank/DDBJ whole genome shotgun (WGS) entry which is preliminary data.</text>
</comment>
<keyword evidence="3" id="KW-1185">Reference proteome</keyword>